<evidence type="ECO:0000313" key="4">
    <source>
        <dbReference type="WBParaSite" id="jg12285"/>
    </source>
</evidence>
<feature type="signal peptide" evidence="2">
    <location>
        <begin position="1"/>
        <end position="25"/>
    </location>
</feature>
<dbReference type="WBParaSite" id="jg12285">
    <property type="protein sequence ID" value="jg12285"/>
    <property type="gene ID" value="jg12285"/>
</dbReference>
<dbReference type="Proteomes" id="UP000887574">
    <property type="component" value="Unplaced"/>
</dbReference>
<keyword evidence="1" id="KW-1133">Transmembrane helix</keyword>
<feature type="chain" id="PRO_5037409902" evidence="2">
    <location>
        <begin position="26"/>
        <end position="183"/>
    </location>
</feature>
<feature type="transmembrane region" description="Helical" evidence="1">
    <location>
        <begin position="162"/>
        <end position="182"/>
    </location>
</feature>
<keyword evidence="2" id="KW-0732">Signal</keyword>
<accession>A0A915CUI1</accession>
<dbReference type="SUPFAM" id="SSF52833">
    <property type="entry name" value="Thioredoxin-like"/>
    <property type="match status" value="1"/>
</dbReference>
<evidence type="ECO:0000256" key="2">
    <source>
        <dbReference type="SAM" id="SignalP"/>
    </source>
</evidence>
<protein>
    <submittedName>
        <fullName evidence="4">Thioredoxin domain-containing protein</fullName>
    </submittedName>
</protein>
<keyword evidence="3" id="KW-1185">Reference proteome</keyword>
<evidence type="ECO:0000313" key="3">
    <source>
        <dbReference type="Proteomes" id="UP000887574"/>
    </source>
</evidence>
<name>A0A915CUI1_9BILA</name>
<dbReference type="AlphaFoldDB" id="A0A915CUI1"/>
<dbReference type="CDD" id="cd02961">
    <property type="entry name" value="PDI_a_family"/>
    <property type="match status" value="1"/>
</dbReference>
<dbReference type="InterPro" id="IPR036249">
    <property type="entry name" value="Thioredoxin-like_sf"/>
</dbReference>
<keyword evidence="1" id="KW-0812">Transmembrane</keyword>
<keyword evidence="1" id="KW-0472">Membrane</keyword>
<reference evidence="4" key="1">
    <citation type="submission" date="2022-11" db="UniProtKB">
        <authorList>
            <consortium name="WormBaseParasite"/>
        </authorList>
    </citation>
    <scope>IDENTIFICATION</scope>
</reference>
<proteinExistence type="predicted"/>
<sequence>MSNNLFEKRILGLTFFLVANCFVTGIQEEDGILDLNITNIQEALVEHEYLLVLYYKSSCPASRDFLSKLPDLGKHLKKIDSSVHLAKFEDHTQYVHKVNHQNPIHYPALILHFGNNQWTEYEYEDDDQRDYQSISLWLEDFVGEDVLFGRDQKKPRNNSGSYLNVPSLVTLNIAVWFTFYILY</sequence>
<organism evidence="3 4">
    <name type="scientific">Ditylenchus dipsaci</name>
    <dbReference type="NCBI Taxonomy" id="166011"/>
    <lineage>
        <taxon>Eukaryota</taxon>
        <taxon>Metazoa</taxon>
        <taxon>Ecdysozoa</taxon>
        <taxon>Nematoda</taxon>
        <taxon>Chromadorea</taxon>
        <taxon>Rhabditida</taxon>
        <taxon>Tylenchina</taxon>
        <taxon>Tylenchomorpha</taxon>
        <taxon>Sphaerularioidea</taxon>
        <taxon>Anguinidae</taxon>
        <taxon>Anguininae</taxon>
        <taxon>Ditylenchus</taxon>
    </lineage>
</organism>
<evidence type="ECO:0000256" key="1">
    <source>
        <dbReference type="SAM" id="Phobius"/>
    </source>
</evidence>
<dbReference type="Gene3D" id="3.40.30.10">
    <property type="entry name" value="Glutaredoxin"/>
    <property type="match status" value="1"/>
</dbReference>